<comment type="catalytic activity">
    <reaction evidence="1 9">
        <text>N-(5-phospho-beta-D-ribosyl)anthranilate = 1-(2-carboxyphenylamino)-1-deoxy-D-ribulose 5-phosphate</text>
        <dbReference type="Rhea" id="RHEA:21540"/>
        <dbReference type="ChEBI" id="CHEBI:18277"/>
        <dbReference type="ChEBI" id="CHEBI:58613"/>
        <dbReference type="EC" id="5.3.1.24"/>
    </reaction>
</comment>
<dbReference type="HAMAP" id="MF_00135">
    <property type="entry name" value="PRAI"/>
    <property type="match status" value="1"/>
</dbReference>
<dbReference type="InterPro" id="IPR011060">
    <property type="entry name" value="RibuloseP-bd_barrel"/>
</dbReference>
<comment type="similarity">
    <text evidence="9">Belongs to the TrpF family.</text>
</comment>
<dbReference type="SUPFAM" id="SSF51366">
    <property type="entry name" value="Ribulose-phoshate binding barrel"/>
    <property type="match status" value="1"/>
</dbReference>
<dbReference type="InterPro" id="IPR044643">
    <property type="entry name" value="TrpF_fam"/>
</dbReference>
<dbReference type="GO" id="GO:0000162">
    <property type="term" value="P:L-tryptophan biosynthetic process"/>
    <property type="evidence" value="ECO:0007669"/>
    <property type="project" value="UniProtKB-UniRule"/>
</dbReference>
<evidence type="ECO:0000256" key="8">
    <source>
        <dbReference type="ARBA" id="ARBA00023235"/>
    </source>
</evidence>
<keyword evidence="12" id="KW-1185">Reference proteome</keyword>
<proteinExistence type="inferred from homology"/>
<dbReference type="Gene3D" id="3.20.20.70">
    <property type="entry name" value="Aldolase class I"/>
    <property type="match status" value="1"/>
</dbReference>
<organism evidence="11 12">
    <name type="scientific">Candidatus Pseudoramibacter fermentans</name>
    <dbReference type="NCBI Taxonomy" id="2594427"/>
    <lineage>
        <taxon>Bacteria</taxon>
        <taxon>Bacillati</taxon>
        <taxon>Bacillota</taxon>
        <taxon>Clostridia</taxon>
        <taxon>Eubacteriales</taxon>
        <taxon>Eubacteriaceae</taxon>
        <taxon>Pseudoramibacter</taxon>
    </lineage>
</organism>
<protein>
    <recommendedName>
        <fullName evidence="4 9">N-(5'-phosphoribosyl)anthranilate isomerase</fullName>
        <shortName evidence="9">PRAI</shortName>
        <ecNumber evidence="3 9">5.3.1.24</ecNumber>
    </recommendedName>
</protein>
<evidence type="ECO:0000256" key="4">
    <source>
        <dbReference type="ARBA" id="ARBA00022272"/>
    </source>
</evidence>
<evidence type="ECO:0000256" key="5">
    <source>
        <dbReference type="ARBA" id="ARBA00022605"/>
    </source>
</evidence>
<keyword evidence="6 9" id="KW-0822">Tryptophan biosynthesis</keyword>
<dbReference type="AlphaFoldDB" id="A0A6L5GRM6"/>
<dbReference type="UniPathway" id="UPA00035">
    <property type="reaction ID" value="UER00042"/>
</dbReference>
<evidence type="ECO:0000259" key="10">
    <source>
        <dbReference type="Pfam" id="PF00697"/>
    </source>
</evidence>
<comment type="caution">
    <text evidence="11">The sequence shown here is derived from an EMBL/GenBank/DDBJ whole genome shotgun (WGS) entry which is preliminary data.</text>
</comment>
<feature type="domain" description="N-(5'phosphoribosyl) anthranilate isomerase (PRAI)" evidence="10">
    <location>
        <begin position="6"/>
        <end position="199"/>
    </location>
</feature>
<evidence type="ECO:0000256" key="9">
    <source>
        <dbReference type="HAMAP-Rule" id="MF_00135"/>
    </source>
</evidence>
<dbReference type="InterPro" id="IPR013785">
    <property type="entry name" value="Aldolase_TIM"/>
</dbReference>
<keyword evidence="7 9" id="KW-0057">Aromatic amino acid biosynthesis</keyword>
<reference evidence="11" key="1">
    <citation type="journal article" date="2020" name="Appl. Environ. Microbiol.">
        <title>Medium-Chain Fatty Acid Synthesis by 'Candidatus Weimeria bifida' gen. nov., sp. nov., and 'Candidatus Pseudoramibacter fermentans' sp. nov.</title>
        <authorList>
            <person name="Scarborough M.J."/>
            <person name="Myers K.S."/>
            <person name="Donohue T.J."/>
            <person name="Noguera D.R."/>
        </authorList>
    </citation>
    <scope>NUCLEOTIDE SEQUENCE</scope>
    <source>
        <strain evidence="11">EUB1.1</strain>
    </source>
</reference>
<evidence type="ECO:0000256" key="6">
    <source>
        <dbReference type="ARBA" id="ARBA00022822"/>
    </source>
</evidence>
<dbReference type="PANTHER" id="PTHR42894">
    <property type="entry name" value="N-(5'-PHOSPHORIBOSYL)ANTHRANILATE ISOMERASE"/>
    <property type="match status" value="1"/>
</dbReference>
<gene>
    <name evidence="9" type="primary">trpF</name>
    <name evidence="11" type="ORF">FRC53_03550</name>
</gene>
<evidence type="ECO:0000313" key="11">
    <source>
        <dbReference type="EMBL" id="MQM72500.1"/>
    </source>
</evidence>
<keyword evidence="8 9" id="KW-0413">Isomerase</keyword>
<accession>A0A6L5GRM6</accession>
<evidence type="ECO:0000256" key="2">
    <source>
        <dbReference type="ARBA" id="ARBA00004664"/>
    </source>
</evidence>
<dbReference type="EMBL" id="VOGB01000004">
    <property type="protein sequence ID" value="MQM72500.1"/>
    <property type="molecule type" value="Genomic_DNA"/>
</dbReference>
<dbReference type="PANTHER" id="PTHR42894:SF1">
    <property type="entry name" value="N-(5'-PHOSPHORIBOSYL)ANTHRANILATE ISOMERASE"/>
    <property type="match status" value="1"/>
</dbReference>
<keyword evidence="5 9" id="KW-0028">Amino-acid biosynthesis</keyword>
<evidence type="ECO:0000256" key="7">
    <source>
        <dbReference type="ARBA" id="ARBA00023141"/>
    </source>
</evidence>
<dbReference type="Pfam" id="PF00697">
    <property type="entry name" value="PRAI"/>
    <property type="match status" value="1"/>
</dbReference>
<dbReference type="EC" id="5.3.1.24" evidence="3 9"/>
<dbReference type="CDD" id="cd00405">
    <property type="entry name" value="PRAI"/>
    <property type="match status" value="1"/>
</dbReference>
<sequence>MSTHIKLCGMMRPEDIETANGLKPDFIGFVFAKKSKRSVTPDQAAALKAALDRHIKAVGVFVDEDPAVIAKLFADGVIDAAQLHGGETDDVVAQVKALTGGKCPVIQAVAMRGAGDIARAAASPADHILLDAKGGGTGHPFNWDLAKAVSRPYLLAGGLSPDNIAEALETLHPWGVDVSSGIETDGRKDGEKMRHFVEQVRRFDANI</sequence>
<dbReference type="GO" id="GO:0004640">
    <property type="term" value="F:phosphoribosylanthranilate isomerase activity"/>
    <property type="evidence" value="ECO:0007669"/>
    <property type="project" value="UniProtKB-UniRule"/>
</dbReference>
<evidence type="ECO:0000256" key="3">
    <source>
        <dbReference type="ARBA" id="ARBA00012572"/>
    </source>
</evidence>
<evidence type="ECO:0000313" key="12">
    <source>
        <dbReference type="Proteomes" id="UP000473648"/>
    </source>
</evidence>
<dbReference type="InterPro" id="IPR001240">
    <property type="entry name" value="PRAI_dom"/>
</dbReference>
<name>A0A6L5GRM6_9FIRM</name>
<dbReference type="Proteomes" id="UP000473648">
    <property type="component" value="Unassembled WGS sequence"/>
</dbReference>
<evidence type="ECO:0000256" key="1">
    <source>
        <dbReference type="ARBA" id="ARBA00001164"/>
    </source>
</evidence>
<comment type="pathway">
    <text evidence="2 9">Amino-acid biosynthesis; L-tryptophan biosynthesis; L-tryptophan from chorismate: step 3/5.</text>
</comment>